<sequence length="426" mass="46589">MRACVIGAGLGGMLTAAKLCKMGCDVEVFEQLPFIGGRFTNIEYRGYQLTTGALHMIPHGKSGPLSTLLSDVGADVDIIPSNPATTIRIPDGDSFEDVQFGELVSRLSFWNRLMYKLLILEARLSRAGNNYSFKYWISRRLHDEAALNFADAFCGWALSVTSEQITAKEGVAIIKNIYRRGGSGIPVGGCKAVIDALSEVIKKSNGKIYTNHKVEKIILENDVIKSIRVKNKNLAYDVIISNLGHIETQKLIHTMGSENHTATQEYKNKLASIVPSAGIKINIASDTPLIDHTGVLLTPYTKRINGLNQVTNADPTLAPQGKHLIMAHMAVRSSDLEREARLGLEDLETILHGINYEVLMVQTYHSKWPVNRCISGRDIGNTTPYKHLYVVGDGAKGCGGIEVDGIALGVENTVKEIMQLQSTISV</sequence>
<dbReference type="Gene3D" id="3.90.660.50">
    <property type="match status" value="1"/>
</dbReference>
<protein>
    <submittedName>
        <fullName evidence="2">Flavin containing amine oxidoreductase</fullName>
    </submittedName>
</protein>
<evidence type="ECO:0000259" key="1">
    <source>
        <dbReference type="Pfam" id="PF01593"/>
    </source>
</evidence>
<dbReference type="InterPro" id="IPR002937">
    <property type="entry name" value="Amino_oxidase"/>
</dbReference>
<feature type="domain" description="Amine oxidase" evidence="1">
    <location>
        <begin position="10"/>
        <end position="376"/>
    </location>
</feature>
<comment type="caution">
    <text evidence="2">The sequence shown here is derived from an EMBL/GenBank/DDBJ whole genome shotgun (WGS) entry which is preliminary data.</text>
</comment>
<dbReference type="InterPro" id="IPR036188">
    <property type="entry name" value="FAD/NAD-bd_sf"/>
</dbReference>
<dbReference type="Proteomes" id="UP000612009">
    <property type="component" value="Unassembled WGS sequence"/>
</dbReference>
<evidence type="ECO:0000313" key="2">
    <source>
        <dbReference type="EMBL" id="CAD6491229.1"/>
    </source>
</evidence>
<dbReference type="PANTHER" id="PTHR43734">
    <property type="entry name" value="PHYTOENE DESATURASE"/>
    <property type="match status" value="1"/>
</dbReference>
<name>A0A811T6W7_9EURY</name>
<dbReference type="SUPFAM" id="SSF51905">
    <property type="entry name" value="FAD/NAD(P)-binding domain"/>
    <property type="match status" value="1"/>
</dbReference>
<gene>
    <name evidence="2" type="ORF">LAKADJCE_00087</name>
</gene>
<dbReference type="AlphaFoldDB" id="A0A811T6W7"/>
<reference evidence="2" key="1">
    <citation type="submission" date="2020-10" db="EMBL/GenBank/DDBJ databases">
        <authorList>
            <person name="Hahn C.J."/>
            <person name="Laso-Perez R."/>
            <person name="Vulcano F."/>
            <person name="Vaziourakis K.-M."/>
            <person name="Stokke R."/>
            <person name="Steen I.H."/>
            <person name="Teske A."/>
            <person name="Boetius A."/>
            <person name="Liebeke M."/>
            <person name="Amann R."/>
            <person name="Knittel K."/>
        </authorList>
    </citation>
    <scope>NUCLEOTIDE SEQUENCE</scope>
    <source>
        <strain evidence="2">Gfbio:e3339647-f889-4370-9287-4fb5cb688e4c:AG392J18_GoMArc1</strain>
    </source>
</reference>
<evidence type="ECO:0000313" key="3">
    <source>
        <dbReference type="Proteomes" id="UP000612009"/>
    </source>
</evidence>
<dbReference type="GO" id="GO:0016491">
    <property type="term" value="F:oxidoreductase activity"/>
    <property type="evidence" value="ECO:0007669"/>
    <property type="project" value="InterPro"/>
</dbReference>
<proteinExistence type="predicted"/>
<accession>A0A811T6W7</accession>
<dbReference type="Gene3D" id="3.50.50.60">
    <property type="entry name" value="FAD/NAD(P)-binding domain"/>
    <property type="match status" value="1"/>
</dbReference>
<dbReference type="Pfam" id="PF01593">
    <property type="entry name" value="Amino_oxidase"/>
    <property type="match status" value="1"/>
</dbReference>
<dbReference type="EMBL" id="CAJHIR010000003">
    <property type="protein sequence ID" value="CAD6491229.1"/>
    <property type="molecule type" value="Genomic_DNA"/>
</dbReference>
<organism evidence="2 3">
    <name type="scientific">Candidatus Argoarchaeum ethanivorans</name>
    <dbReference type="NCBI Taxonomy" id="2608793"/>
    <lineage>
        <taxon>Archaea</taxon>
        <taxon>Methanobacteriati</taxon>
        <taxon>Methanobacteriota</taxon>
        <taxon>Stenosarchaea group</taxon>
        <taxon>Methanomicrobia</taxon>
        <taxon>Methanosarcinales</taxon>
        <taxon>Methanosarcinales incertae sedis</taxon>
        <taxon>GOM Arc I cluster</taxon>
        <taxon>Candidatus Argoarchaeum</taxon>
    </lineage>
</organism>
<dbReference type="PANTHER" id="PTHR43734:SF1">
    <property type="entry name" value="PHYTOENE DESATURASE"/>
    <property type="match status" value="1"/>
</dbReference>